<dbReference type="GO" id="GO:0006799">
    <property type="term" value="P:polyphosphate biosynthetic process"/>
    <property type="evidence" value="ECO:0007669"/>
    <property type="project" value="UniProtKB-ARBA"/>
</dbReference>
<name>A0A645CZY0_9ZZZZ</name>
<reference evidence="2" key="1">
    <citation type="submission" date="2019-08" db="EMBL/GenBank/DDBJ databases">
        <authorList>
            <person name="Kucharzyk K."/>
            <person name="Murdoch R.W."/>
            <person name="Higgins S."/>
            <person name="Loffler F."/>
        </authorList>
    </citation>
    <scope>NUCLEOTIDE SEQUENCE</scope>
</reference>
<dbReference type="SUPFAM" id="SSF55154">
    <property type="entry name" value="CYTH-like phosphatases"/>
    <property type="match status" value="1"/>
</dbReference>
<proteinExistence type="predicted"/>
<dbReference type="InterPro" id="IPR018966">
    <property type="entry name" value="VTC_domain"/>
</dbReference>
<feature type="domain" description="VTC" evidence="1">
    <location>
        <begin position="10"/>
        <end position="227"/>
    </location>
</feature>
<protein>
    <recommendedName>
        <fullName evidence="1">VTC domain-containing protein</fullName>
    </recommendedName>
</protein>
<sequence>MSGYQSVFRRVEVKFLLSAAQYRALVPVLEQYMVPDDFFKSTISNLYYDTPDFQLVRTSLAKPAYKEKLRLRCYRVPSEDSQSFMEIKKKVDGVVYKRRADLPYGRALAYLAGEGPGGDSQIFRELDWFLRFYKGLSPAIFLSYNRVSLRGREDKNLRMTFDRDILWRADHLDLAKGAWGQDLLQPGERLLEIKISNTMPLWLADALSELGIFPTGFSKYGAAYQTLLRQQLTELRMKRYA</sequence>
<organism evidence="2">
    <name type="scientific">bioreactor metagenome</name>
    <dbReference type="NCBI Taxonomy" id="1076179"/>
    <lineage>
        <taxon>unclassified sequences</taxon>
        <taxon>metagenomes</taxon>
        <taxon>ecological metagenomes</taxon>
    </lineage>
</organism>
<dbReference type="EMBL" id="VSSQ01031525">
    <property type="protein sequence ID" value="MPM82435.1"/>
    <property type="molecule type" value="Genomic_DNA"/>
</dbReference>
<dbReference type="CDD" id="cd07750">
    <property type="entry name" value="PolyPPase_VTC_like"/>
    <property type="match status" value="1"/>
</dbReference>
<accession>A0A645CZY0</accession>
<dbReference type="Gene3D" id="3.20.100.30">
    <property type="entry name" value="VTC, catalytic tunnel domain"/>
    <property type="match status" value="1"/>
</dbReference>
<dbReference type="InterPro" id="IPR042267">
    <property type="entry name" value="VTC_sf"/>
</dbReference>
<dbReference type="AlphaFoldDB" id="A0A645CZY0"/>
<evidence type="ECO:0000259" key="1">
    <source>
        <dbReference type="Pfam" id="PF09359"/>
    </source>
</evidence>
<dbReference type="Pfam" id="PF09359">
    <property type="entry name" value="VTC"/>
    <property type="match status" value="1"/>
</dbReference>
<evidence type="ECO:0000313" key="2">
    <source>
        <dbReference type="EMBL" id="MPM82435.1"/>
    </source>
</evidence>
<gene>
    <name evidence="2" type="ORF">SDC9_129496</name>
</gene>
<dbReference type="InterPro" id="IPR033469">
    <property type="entry name" value="CYTH-like_dom_sf"/>
</dbReference>
<comment type="caution">
    <text evidence="2">The sequence shown here is derived from an EMBL/GenBank/DDBJ whole genome shotgun (WGS) entry which is preliminary data.</text>
</comment>